<dbReference type="CTD" id="4537"/>
<dbReference type="Gene3D" id="1.20.58.1610">
    <property type="entry name" value="NADH:ubiquinone/plastoquinone oxidoreductase, chain 3"/>
    <property type="match status" value="1"/>
</dbReference>
<keyword evidence="9" id="KW-1278">Translocase</keyword>
<keyword evidence="6 9" id="KW-1133">Transmembrane helix</keyword>
<reference evidence="10" key="1">
    <citation type="submission" date="2014-02" db="EMBL/GenBank/DDBJ databases">
        <authorList>
            <person name="Madsen J."/>
        </authorList>
    </citation>
    <scope>NUCLEOTIDE SEQUENCE</scope>
</reference>
<dbReference type="EC" id="7.1.1.2" evidence="9"/>
<dbReference type="InterPro" id="IPR038430">
    <property type="entry name" value="NDAH_ubi_oxred_su3_sf"/>
</dbReference>
<evidence type="ECO:0000256" key="5">
    <source>
        <dbReference type="ARBA" id="ARBA00022692"/>
    </source>
</evidence>
<dbReference type="Pfam" id="PF00507">
    <property type="entry name" value="Oxidored_q4"/>
    <property type="match status" value="1"/>
</dbReference>
<geneLocation type="mitochondrion" evidence="10"/>
<feature type="transmembrane region" description="Helical" evidence="9">
    <location>
        <begin position="91"/>
        <end position="109"/>
    </location>
</feature>
<evidence type="ECO:0000256" key="4">
    <source>
        <dbReference type="ARBA" id="ARBA00022448"/>
    </source>
</evidence>
<comment type="catalytic activity">
    <reaction evidence="8 9">
        <text>a ubiquinone + NADH + 5 H(+)(in) = a ubiquinol + NAD(+) + 4 H(+)(out)</text>
        <dbReference type="Rhea" id="RHEA:29091"/>
        <dbReference type="Rhea" id="RHEA-COMP:9565"/>
        <dbReference type="Rhea" id="RHEA-COMP:9566"/>
        <dbReference type="ChEBI" id="CHEBI:15378"/>
        <dbReference type="ChEBI" id="CHEBI:16389"/>
        <dbReference type="ChEBI" id="CHEBI:17976"/>
        <dbReference type="ChEBI" id="CHEBI:57540"/>
        <dbReference type="ChEBI" id="CHEBI:57945"/>
        <dbReference type="EC" id="7.1.1.2"/>
    </reaction>
</comment>
<evidence type="ECO:0000256" key="7">
    <source>
        <dbReference type="ARBA" id="ARBA00023136"/>
    </source>
</evidence>
<name>A0A0X8V6E1_ALESP</name>
<keyword evidence="9" id="KW-0249">Electron transport</keyword>
<dbReference type="GO" id="GO:0031966">
    <property type="term" value="C:mitochondrial membrane"/>
    <property type="evidence" value="ECO:0007669"/>
    <property type="project" value="UniProtKB-SubCell"/>
</dbReference>
<feature type="transmembrane region" description="Helical" evidence="9">
    <location>
        <begin position="55"/>
        <end position="79"/>
    </location>
</feature>
<keyword evidence="9" id="KW-0679">Respiratory chain</keyword>
<organism evidence="10">
    <name type="scientific">Aleurocanthus spiniferus</name>
    <name type="common">Orange spiny whitefly</name>
    <name type="synonym">Aleurodes spinifera</name>
    <dbReference type="NCBI Taxonomy" id="593793"/>
    <lineage>
        <taxon>Eukaryota</taxon>
        <taxon>Metazoa</taxon>
        <taxon>Ecdysozoa</taxon>
        <taxon>Arthropoda</taxon>
        <taxon>Hexapoda</taxon>
        <taxon>Insecta</taxon>
        <taxon>Pterygota</taxon>
        <taxon>Neoptera</taxon>
        <taxon>Paraneoptera</taxon>
        <taxon>Hemiptera</taxon>
        <taxon>Sternorrhyncha</taxon>
        <taxon>Aleyrodoidea</taxon>
        <taxon>Aleyrodidae</taxon>
        <taxon>Aleyrodinae</taxon>
        <taxon>Aleurocanthus</taxon>
    </lineage>
</organism>
<dbReference type="PANTHER" id="PTHR11058:SF9">
    <property type="entry name" value="NADH-UBIQUINONE OXIDOREDUCTASE CHAIN 3"/>
    <property type="match status" value="1"/>
</dbReference>
<comment type="subcellular location">
    <subcellularLocation>
        <location evidence="1">Membrane</location>
    </subcellularLocation>
    <subcellularLocation>
        <location evidence="9">Mitochondrion membrane</location>
        <topology evidence="9">Multi-pass membrane protein</topology>
    </subcellularLocation>
</comment>
<keyword evidence="4 9" id="KW-0813">Transport</keyword>
<evidence type="ECO:0000256" key="8">
    <source>
        <dbReference type="ARBA" id="ARBA00049551"/>
    </source>
</evidence>
<dbReference type="GO" id="GO:0008137">
    <property type="term" value="F:NADH dehydrogenase (ubiquinone) activity"/>
    <property type="evidence" value="ECO:0007669"/>
    <property type="project" value="UniProtKB-UniRule"/>
</dbReference>
<evidence type="ECO:0000313" key="10">
    <source>
        <dbReference type="EMBL" id="AHY04225.1"/>
    </source>
</evidence>
<dbReference type="GO" id="GO:0030964">
    <property type="term" value="C:NADH dehydrogenase complex"/>
    <property type="evidence" value="ECO:0007669"/>
    <property type="project" value="TreeGrafter"/>
</dbReference>
<keyword evidence="5 9" id="KW-0812">Transmembrane</keyword>
<proteinExistence type="inferred from homology"/>
<dbReference type="PANTHER" id="PTHR11058">
    <property type="entry name" value="NADH-UBIQUINONE OXIDOREDUCTASE CHAIN 3"/>
    <property type="match status" value="1"/>
</dbReference>
<protein>
    <recommendedName>
        <fullName evidence="3 9">NADH-ubiquinone oxidoreductase chain 3</fullName>
        <ecNumber evidence="9">7.1.1.2</ecNumber>
    </recommendedName>
</protein>
<keyword evidence="9 10" id="KW-0496">Mitochondrion</keyword>
<evidence type="ECO:0000256" key="6">
    <source>
        <dbReference type="ARBA" id="ARBA00022989"/>
    </source>
</evidence>
<keyword evidence="9" id="KW-0830">Ubiquinone</keyword>
<keyword evidence="7 9" id="KW-0472">Membrane</keyword>
<accession>A0A0X8V6E1</accession>
<dbReference type="AlphaFoldDB" id="A0A0X8V6E1"/>
<evidence type="ECO:0000256" key="2">
    <source>
        <dbReference type="ARBA" id="ARBA00008472"/>
    </source>
</evidence>
<comment type="similarity">
    <text evidence="2 9">Belongs to the complex I subunit 3 family.</text>
</comment>
<dbReference type="RefSeq" id="YP_009227730.1">
    <property type="nucleotide sequence ID" value="NC_029155.1"/>
</dbReference>
<evidence type="ECO:0000256" key="3">
    <source>
        <dbReference type="ARBA" id="ARBA00021007"/>
    </source>
</evidence>
<dbReference type="InterPro" id="IPR000440">
    <property type="entry name" value="NADH_UbQ/plastoQ_OxRdtase_su3"/>
</dbReference>
<dbReference type="GeneID" id="26831699"/>
<evidence type="ECO:0000256" key="1">
    <source>
        <dbReference type="ARBA" id="ARBA00004370"/>
    </source>
</evidence>
<reference evidence="10" key="2">
    <citation type="submission" date="2016-02" db="EMBL/GenBank/DDBJ databases">
        <title>The complete mitochondrial genome of the orange spiny Aleurocanthus spiniferus Quaintance (Hemiptera: Aleyrodoidea).</title>
        <authorList>
            <person name="Mu L.X."/>
            <person name="Du Y.Z."/>
        </authorList>
    </citation>
    <scope>NUCLEOTIDE SEQUENCE</scope>
</reference>
<gene>
    <name evidence="10" type="primary">ND3</name>
</gene>
<comment type="function">
    <text evidence="9">Core subunit of the mitochondrial membrane respiratory chain NADH dehydrogenase (Complex I) which catalyzes electron transfer from NADH through the respiratory chain, using ubiquinone as an electron acceptor. Essential for the catalytic activity of complex I.</text>
</comment>
<sequence length="117" mass="13665">MLAVVLFLLISTLLTMVLAVVNIFLMSLTKLDREKYSVFECGFDLMSALRLPFSLNFFFITIVFLIFDVELILVLPLIFNFTLVSFKYTSYLIVVFFFFLIVGFLYEWATGLLNWLI</sequence>
<keyword evidence="9" id="KW-0520">NAD</keyword>
<evidence type="ECO:0000256" key="9">
    <source>
        <dbReference type="RuleBase" id="RU003640"/>
    </source>
</evidence>
<dbReference type="EMBL" id="KJ437166">
    <property type="protein sequence ID" value="AHY04225.1"/>
    <property type="molecule type" value="Genomic_DNA"/>
</dbReference>